<evidence type="ECO:0000313" key="2">
    <source>
        <dbReference type="Proteomes" id="UP000027195"/>
    </source>
</evidence>
<dbReference type="AlphaFoldDB" id="A0A067LX74"/>
<sequence>MPKYPTSSARSTKAPKRAKVFVRLPPASITMTALRPMPALPLEIYTYILELADCATLASAARVNSTFQHEAETVLYKDLFIWGSVGTIALSRSLLLTGRKHRITALRRFRPFVVHDDSRDPDLAPSIKSILDAASNLTDLSLEIPCSIPIAPDKPIQLKRLHANQAFDDNMLDLLAKVPFLKTLCIMKPSKLSTVDSSIVPALESIEGTGAVVALFVPHRPVRKVKVLRDAWEDTVTVGTLLDALAKSTVHLEHLSLFVSHKSSDVLAAVAQRLPHLRTLEIQNIEPSHWVLI</sequence>
<accession>A0A067LX74</accession>
<reference evidence="2" key="1">
    <citation type="journal article" date="2014" name="Proc. Natl. Acad. Sci. U.S.A.">
        <title>Extensive sampling of basidiomycete genomes demonstrates inadequacy of the white-rot/brown-rot paradigm for wood decay fungi.</title>
        <authorList>
            <person name="Riley R."/>
            <person name="Salamov A.A."/>
            <person name="Brown D.W."/>
            <person name="Nagy L.G."/>
            <person name="Floudas D."/>
            <person name="Held B.W."/>
            <person name="Levasseur A."/>
            <person name="Lombard V."/>
            <person name="Morin E."/>
            <person name="Otillar R."/>
            <person name="Lindquist E.A."/>
            <person name="Sun H."/>
            <person name="LaButti K.M."/>
            <person name="Schmutz J."/>
            <person name="Jabbour D."/>
            <person name="Luo H."/>
            <person name="Baker S.E."/>
            <person name="Pisabarro A.G."/>
            <person name="Walton J.D."/>
            <person name="Blanchette R.A."/>
            <person name="Henrissat B."/>
            <person name="Martin F."/>
            <person name="Cullen D."/>
            <person name="Hibbett D.S."/>
            <person name="Grigoriev I.V."/>
        </authorList>
    </citation>
    <scope>NUCLEOTIDE SEQUENCE [LARGE SCALE GENOMIC DNA]</scope>
    <source>
        <strain evidence="2">FD-172 SS1</strain>
    </source>
</reference>
<dbReference type="EMBL" id="KL198097">
    <property type="protein sequence ID" value="KDQ07983.1"/>
    <property type="molecule type" value="Genomic_DNA"/>
</dbReference>
<dbReference type="HOGENOM" id="CLU_060129_0_0_1"/>
<keyword evidence="2" id="KW-1185">Reference proteome</keyword>
<evidence type="ECO:0000313" key="1">
    <source>
        <dbReference type="EMBL" id="KDQ07983.1"/>
    </source>
</evidence>
<dbReference type="Proteomes" id="UP000027195">
    <property type="component" value="Unassembled WGS sequence"/>
</dbReference>
<proteinExistence type="predicted"/>
<gene>
    <name evidence="1" type="ORF">BOTBODRAFT_192046</name>
</gene>
<feature type="non-terminal residue" evidence="1">
    <location>
        <position position="293"/>
    </location>
</feature>
<evidence type="ECO:0008006" key="3">
    <source>
        <dbReference type="Google" id="ProtNLM"/>
    </source>
</evidence>
<name>A0A067LX74_BOTB1</name>
<dbReference type="InterPro" id="IPR032675">
    <property type="entry name" value="LRR_dom_sf"/>
</dbReference>
<organism evidence="1 2">
    <name type="scientific">Botryobasidium botryosum (strain FD-172 SS1)</name>
    <dbReference type="NCBI Taxonomy" id="930990"/>
    <lineage>
        <taxon>Eukaryota</taxon>
        <taxon>Fungi</taxon>
        <taxon>Dikarya</taxon>
        <taxon>Basidiomycota</taxon>
        <taxon>Agaricomycotina</taxon>
        <taxon>Agaricomycetes</taxon>
        <taxon>Cantharellales</taxon>
        <taxon>Botryobasidiaceae</taxon>
        <taxon>Botryobasidium</taxon>
    </lineage>
</organism>
<dbReference type="Gene3D" id="3.80.10.10">
    <property type="entry name" value="Ribonuclease Inhibitor"/>
    <property type="match status" value="1"/>
</dbReference>
<protein>
    <recommendedName>
        <fullName evidence="3">F-box domain-containing protein</fullName>
    </recommendedName>
</protein>
<dbReference type="InParanoid" id="A0A067LX74"/>